<reference evidence="1" key="2">
    <citation type="journal article" date="2014" name="ISME J.">
        <title>Microbial stratification in low pH oxic and suboxic macroscopic growths along an acid mine drainage.</title>
        <authorList>
            <person name="Mendez-Garcia C."/>
            <person name="Mesa V."/>
            <person name="Sprenger R.R."/>
            <person name="Richter M."/>
            <person name="Diez M.S."/>
            <person name="Solano J."/>
            <person name="Bargiela R."/>
            <person name="Golyshina O.V."/>
            <person name="Manteca A."/>
            <person name="Ramos J.L."/>
            <person name="Gallego J.R."/>
            <person name="Llorente I."/>
            <person name="Martins Dos Santos V.A."/>
            <person name="Jensen O.N."/>
            <person name="Pelaez A.I."/>
            <person name="Sanchez J."/>
            <person name="Ferrer M."/>
        </authorList>
    </citation>
    <scope>NUCLEOTIDE SEQUENCE</scope>
</reference>
<organism evidence="1">
    <name type="scientific">mine drainage metagenome</name>
    <dbReference type="NCBI Taxonomy" id="410659"/>
    <lineage>
        <taxon>unclassified sequences</taxon>
        <taxon>metagenomes</taxon>
        <taxon>ecological metagenomes</taxon>
    </lineage>
</organism>
<comment type="caution">
    <text evidence="1">The sequence shown here is derived from an EMBL/GenBank/DDBJ whole genome shotgun (WGS) entry which is preliminary data.</text>
</comment>
<sequence>MHKTLFILGRERVGKGTGLRILAGLMPVGYGSVQLDKLLTADRFQLTGIIGKNIIADAELKRKYKRGTVKDWKI</sequence>
<accession>T0Y8H0</accession>
<dbReference type="AlphaFoldDB" id="T0Y8H0"/>
<dbReference type="EMBL" id="AUZX01015783">
    <property type="protein sequence ID" value="EQD28077.1"/>
    <property type="molecule type" value="Genomic_DNA"/>
</dbReference>
<reference evidence="1" key="1">
    <citation type="submission" date="2013-08" db="EMBL/GenBank/DDBJ databases">
        <authorList>
            <person name="Mendez C."/>
            <person name="Richter M."/>
            <person name="Ferrer M."/>
            <person name="Sanchez J."/>
        </authorList>
    </citation>
    <scope>NUCLEOTIDE SEQUENCE</scope>
</reference>
<gene>
    <name evidence="1" type="ORF">B1A_21354</name>
</gene>
<protein>
    <submittedName>
        <fullName evidence="1">Uncharacterized protein</fullName>
    </submittedName>
</protein>
<evidence type="ECO:0000313" key="1">
    <source>
        <dbReference type="EMBL" id="EQD28077.1"/>
    </source>
</evidence>
<proteinExistence type="predicted"/>
<feature type="non-terminal residue" evidence="1">
    <location>
        <position position="74"/>
    </location>
</feature>
<name>T0Y8H0_9ZZZZ</name>